<evidence type="ECO:0000313" key="3">
    <source>
        <dbReference type="EMBL" id="MBB5017691.1"/>
    </source>
</evidence>
<dbReference type="PANTHER" id="PTHR43845">
    <property type="entry name" value="BLR5969 PROTEIN"/>
    <property type="match status" value="1"/>
</dbReference>
<evidence type="ECO:0000259" key="1">
    <source>
        <dbReference type="Pfam" id="PF00501"/>
    </source>
</evidence>
<accession>A0A840MR36</accession>
<keyword evidence="4" id="KW-1185">Reference proteome</keyword>
<keyword evidence="3" id="KW-0436">Ligase</keyword>
<organism evidence="3 4">
    <name type="scientific">Chitinivorax tropicus</name>
    <dbReference type="NCBI Taxonomy" id="714531"/>
    <lineage>
        <taxon>Bacteria</taxon>
        <taxon>Pseudomonadati</taxon>
        <taxon>Pseudomonadota</taxon>
        <taxon>Betaproteobacteria</taxon>
        <taxon>Chitinivorax</taxon>
    </lineage>
</organism>
<dbReference type="RefSeq" id="WP_184035872.1">
    <property type="nucleotide sequence ID" value="NZ_JACHHY010000004.1"/>
</dbReference>
<dbReference type="EMBL" id="JACHHY010000004">
    <property type="protein sequence ID" value="MBB5017691.1"/>
    <property type="molecule type" value="Genomic_DNA"/>
</dbReference>
<dbReference type="SUPFAM" id="SSF56801">
    <property type="entry name" value="Acetyl-CoA synthetase-like"/>
    <property type="match status" value="1"/>
</dbReference>
<evidence type="ECO:0000259" key="2">
    <source>
        <dbReference type="Pfam" id="PF14535"/>
    </source>
</evidence>
<dbReference type="Pfam" id="PF00501">
    <property type="entry name" value="AMP-binding"/>
    <property type="match status" value="1"/>
</dbReference>
<dbReference type="EC" id="6.2.1.30" evidence="3"/>
<evidence type="ECO:0000313" key="4">
    <source>
        <dbReference type="Proteomes" id="UP000575898"/>
    </source>
</evidence>
<comment type="caution">
    <text evidence="3">The sequence shown here is derived from an EMBL/GenBank/DDBJ whole genome shotgun (WGS) entry which is preliminary data.</text>
</comment>
<dbReference type="InterPro" id="IPR028154">
    <property type="entry name" value="AMP-dep_Lig_C"/>
</dbReference>
<dbReference type="Proteomes" id="UP000575898">
    <property type="component" value="Unassembled WGS sequence"/>
</dbReference>
<dbReference type="AlphaFoldDB" id="A0A840MR36"/>
<feature type="domain" description="AMP-dependent ligase C-terminal" evidence="2">
    <location>
        <begin position="324"/>
        <end position="399"/>
    </location>
</feature>
<sequence length="411" mass="44794">MTEHFDSLETRTPATRDQAVFTQLPSYIEHAIKHTSHYREHFKGVDPEAIRSRDALASLPLTRKADLIGLQQAQPPLGGLAAAQLSAMVRLFQSPGPIYEPQGEVGDHWRMARALFAAGVRAGELVHVGFSYHLTPGGWMADAAARALGCAVFPAGTGNTELQLAAMQQLQPTAYCGTPSLLKILIDKAIALKQKRLSVRHALVSGEACPAGLKAWFAEHGVAVFECYATAELGLIAYETIAREGLVVDEGVLLELVDPHTGQPVPPGETGEVAVTLFNPVYPLIRFATGDLSASLPGVSPCGRTNMRIKGWLGRADQTVKVRGMFVYPQQVAQVVARHQEITRARLVVLRHQHLDELSIHCETIYPSDELAQRVTNSVRDVCKLRADVVFSQPGALPDDGRLIDDQRHLH</sequence>
<dbReference type="Gene3D" id="3.40.50.12780">
    <property type="entry name" value="N-terminal domain of ligase-like"/>
    <property type="match status" value="1"/>
</dbReference>
<proteinExistence type="predicted"/>
<dbReference type="Gene3D" id="3.30.300.30">
    <property type="match status" value="1"/>
</dbReference>
<reference evidence="3 4" key="1">
    <citation type="submission" date="2020-08" db="EMBL/GenBank/DDBJ databases">
        <title>Genomic Encyclopedia of Type Strains, Phase IV (KMG-IV): sequencing the most valuable type-strain genomes for metagenomic binning, comparative biology and taxonomic classification.</title>
        <authorList>
            <person name="Goeker M."/>
        </authorList>
    </citation>
    <scope>NUCLEOTIDE SEQUENCE [LARGE SCALE GENOMIC DNA]</scope>
    <source>
        <strain evidence="3 4">DSM 27165</strain>
    </source>
</reference>
<gene>
    <name evidence="3" type="ORF">HNQ59_000960</name>
</gene>
<dbReference type="Pfam" id="PF14535">
    <property type="entry name" value="AMP-binding_C_2"/>
    <property type="match status" value="1"/>
</dbReference>
<dbReference type="InterPro" id="IPR000873">
    <property type="entry name" value="AMP-dep_synth/lig_dom"/>
</dbReference>
<dbReference type="InterPro" id="IPR042099">
    <property type="entry name" value="ANL_N_sf"/>
</dbReference>
<name>A0A840MR36_9PROT</name>
<feature type="domain" description="AMP-dependent synthetase/ligase" evidence="1">
    <location>
        <begin position="149"/>
        <end position="275"/>
    </location>
</feature>
<dbReference type="PANTHER" id="PTHR43845:SF1">
    <property type="entry name" value="BLR5969 PROTEIN"/>
    <property type="match status" value="1"/>
</dbReference>
<protein>
    <submittedName>
        <fullName evidence="3">Phenylacetate-CoA ligase</fullName>
        <ecNumber evidence="3">6.2.1.30</ecNumber>
    </submittedName>
</protein>
<dbReference type="InterPro" id="IPR045851">
    <property type="entry name" value="AMP-bd_C_sf"/>
</dbReference>
<dbReference type="GO" id="GO:0047475">
    <property type="term" value="F:phenylacetate-CoA ligase activity"/>
    <property type="evidence" value="ECO:0007669"/>
    <property type="project" value="UniProtKB-EC"/>
</dbReference>